<reference evidence="1" key="3">
    <citation type="submission" date="2017-11" db="EMBL/GenBank/DDBJ databases">
        <title>Three new genomes from thermophilic consortium.</title>
        <authorList>
            <person name="Quaggio R."/>
            <person name="Amgarten D."/>
            <person name="Setubal J.C."/>
        </authorList>
    </citation>
    <scope>NUCLEOTIDE SEQUENCE</scope>
    <source>
        <strain evidence="1">ZCTH01-B2</strain>
    </source>
</reference>
<gene>
    <name evidence="2" type="ORF">A6D92_13675</name>
    <name evidence="1" type="ORF">CWE10_06050</name>
</gene>
<evidence type="ECO:0000313" key="2">
    <source>
        <dbReference type="EMBL" id="OTA40754.1"/>
    </source>
</evidence>
<name>A0A1Y2T4U9_SYMTR</name>
<dbReference type="EMBL" id="LWLV01001237">
    <property type="protein sequence ID" value="OTA40754.1"/>
    <property type="molecule type" value="Genomic_DNA"/>
</dbReference>
<dbReference type="AlphaFoldDB" id="A0A1Y2T4U9"/>
<proteinExistence type="predicted"/>
<sequence>MFMCKYCLEQFEDERLAYILFPESRKNHPAADAFALKFCSRAHLVAFLQHISHQHQPYSLTRVAGNSRETFPAAPPLDLLHQMSQIA</sequence>
<protein>
    <submittedName>
        <fullName evidence="2">Uncharacterized protein</fullName>
    </submittedName>
</protein>
<dbReference type="RefSeq" id="WP_011194344.1">
    <property type="nucleotide sequence ID" value="NZ_PIUK01000039.1"/>
</dbReference>
<reference evidence="2" key="1">
    <citation type="submission" date="2016-04" db="EMBL/GenBank/DDBJ databases">
        <authorList>
            <person name="Evans L.H."/>
            <person name="Alamgir A."/>
            <person name="Owens N."/>
            <person name="Weber N.D."/>
            <person name="Virtaneva K."/>
            <person name="Barbian K."/>
            <person name="Babar A."/>
            <person name="Rosenke K."/>
        </authorList>
    </citation>
    <scope>NUCLEOTIDE SEQUENCE [LARGE SCALE GENOMIC DNA]</scope>
    <source>
        <strain evidence="2">G2</strain>
    </source>
</reference>
<reference evidence="3" key="2">
    <citation type="submission" date="2016-04" db="EMBL/GenBank/DDBJ databases">
        <authorList>
            <person name="Antunes L.P."/>
            <person name="Martins L.F."/>
            <person name="Pereira R.V."/>
            <person name="Thomas A.M."/>
            <person name="Barbosa D."/>
            <person name="Nascimento L."/>
            <person name="Silva G.M."/>
            <person name="Condomitti G.W."/>
            <person name="Digiampietri L.A."/>
            <person name="Lombardi K.C."/>
            <person name="Ramos P.L."/>
            <person name="Quaggio R.B."/>
            <person name="Oliveira J.C."/>
            <person name="Pascon R.C."/>
            <person name="Cruz J.B."/>
            <person name="Silva A.M."/>
            <person name="Setubal J.C."/>
        </authorList>
    </citation>
    <scope>NUCLEOTIDE SEQUENCE [LARGE SCALE GENOMIC DNA]</scope>
</reference>
<evidence type="ECO:0000313" key="1">
    <source>
        <dbReference type="EMBL" id="MBY6275775.1"/>
    </source>
</evidence>
<evidence type="ECO:0000313" key="3">
    <source>
        <dbReference type="Proteomes" id="UP000194267"/>
    </source>
</evidence>
<organism evidence="2 3">
    <name type="scientific">Symbiobacterium thermophilum</name>
    <dbReference type="NCBI Taxonomy" id="2734"/>
    <lineage>
        <taxon>Bacteria</taxon>
        <taxon>Bacillati</taxon>
        <taxon>Bacillota</taxon>
        <taxon>Clostridia</taxon>
        <taxon>Eubacteriales</taxon>
        <taxon>Symbiobacteriaceae</taxon>
        <taxon>Symbiobacterium</taxon>
    </lineage>
</organism>
<comment type="caution">
    <text evidence="2">The sequence shown here is derived from an EMBL/GenBank/DDBJ whole genome shotgun (WGS) entry which is preliminary data.</text>
</comment>
<accession>A0A1Y2T4U9</accession>
<dbReference type="EMBL" id="PIUK01000039">
    <property type="protein sequence ID" value="MBY6275775.1"/>
    <property type="molecule type" value="Genomic_DNA"/>
</dbReference>
<dbReference type="Proteomes" id="UP000194267">
    <property type="component" value="Unassembled WGS sequence"/>
</dbReference>
<dbReference type="Proteomes" id="UP000732377">
    <property type="component" value="Unassembled WGS sequence"/>
</dbReference>